<dbReference type="KEGG" id="anf:AQPE_3969"/>
<dbReference type="EMBL" id="AP018694">
    <property type="protein sequence ID" value="BBE20359.1"/>
    <property type="molecule type" value="Genomic_DNA"/>
</dbReference>
<dbReference type="KEGG" id="anf:AQPE_2784"/>
<evidence type="ECO:0000313" key="6">
    <source>
        <dbReference type="EMBL" id="BBE19781.1"/>
    </source>
</evidence>
<dbReference type="EMBL" id="AP018694">
    <property type="protein sequence ID" value="BBE20251.1"/>
    <property type="molecule type" value="Genomic_DNA"/>
</dbReference>
<dbReference type="EMBL" id="AP018694">
    <property type="protein sequence ID" value="BBE16067.1"/>
    <property type="molecule type" value="Genomic_DNA"/>
</dbReference>
<dbReference type="KEGG" id="anf:AQPE_3581"/>
<reference evidence="2" key="1">
    <citation type="journal article" date="2020" name="Int. J. Syst. Evol. Microbiol.">
        <title>Aquipluma nitroreducens gen. nov. sp. nov., a novel facultatively anaerobic bacterium isolated from a freshwater lake.</title>
        <authorList>
            <person name="Watanabe M."/>
            <person name="Kojima H."/>
            <person name="Fukui M."/>
        </authorList>
    </citation>
    <scope>NUCLEOTIDE SEQUENCE</scope>
    <source>
        <strain evidence="2">MeG22</strain>
    </source>
</reference>
<organism evidence="2 9">
    <name type="scientific">Aquipluma nitroreducens</name>
    <dbReference type="NCBI Taxonomy" id="2010828"/>
    <lineage>
        <taxon>Bacteria</taxon>
        <taxon>Pseudomonadati</taxon>
        <taxon>Bacteroidota</taxon>
        <taxon>Bacteroidia</taxon>
        <taxon>Marinilabiliales</taxon>
        <taxon>Prolixibacteraceae</taxon>
        <taxon>Aquipluma</taxon>
    </lineage>
</organism>
<evidence type="ECO:0000313" key="5">
    <source>
        <dbReference type="EMBL" id="BBE19491.1"/>
    </source>
</evidence>
<name>A0A5K7S8E8_9BACT</name>
<dbReference type="RefSeq" id="WP_318346939.1">
    <property type="nucleotide sequence ID" value="NZ_AP018694.1"/>
</dbReference>
<evidence type="ECO:0000313" key="2">
    <source>
        <dbReference type="EMBL" id="BBE17810.1"/>
    </source>
</evidence>
<protein>
    <recommendedName>
        <fullName evidence="10">Transposase</fullName>
    </recommendedName>
</protein>
<evidence type="ECO:0000313" key="4">
    <source>
        <dbReference type="EMBL" id="BBE19396.1"/>
    </source>
</evidence>
<evidence type="ECO:0000313" key="1">
    <source>
        <dbReference type="EMBL" id="BBE16067.1"/>
    </source>
</evidence>
<evidence type="ECO:0008006" key="10">
    <source>
        <dbReference type="Google" id="ProtNLM"/>
    </source>
</evidence>
<dbReference type="AlphaFoldDB" id="A0A5K7S8E8"/>
<accession>A0A5K7S8E8</accession>
<evidence type="ECO:0000313" key="7">
    <source>
        <dbReference type="EMBL" id="BBE20251.1"/>
    </source>
</evidence>
<sequence length="121" mass="13631">MYNEKKFRAIYDEFLASGLTIRDYCANQQMNEAKFYYWQHKLKGLLPPKSGFIPVVFENGGQAQSSRVPAPVQVQSTTFSTSGARPQTISCEISYPNGVCLKLNGLPDPQILRSLLVLTRR</sequence>
<evidence type="ECO:0000313" key="9">
    <source>
        <dbReference type="Proteomes" id="UP001193389"/>
    </source>
</evidence>
<proteinExistence type="predicted"/>
<dbReference type="EMBL" id="AP018694">
    <property type="protein sequence ID" value="BBE19781.1"/>
    <property type="molecule type" value="Genomic_DNA"/>
</dbReference>
<dbReference type="KEGG" id="anf:AQPE_0204"/>
<dbReference type="EMBL" id="AP018694">
    <property type="protein sequence ID" value="BBE18621.1"/>
    <property type="molecule type" value="Genomic_DNA"/>
</dbReference>
<dbReference type="Proteomes" id="UP001193389">
    <property type="component" value="Chromosome"/>
</dbReference>
<dbReference type="NCBIfam" id="NF047593">
    <property type="entry name" value="IS66_ISAeme5_TnpA"/>
    <property type="match status" value="1"/>
</dbReference>
<dbReference type="EMBL" id="AP018694">
    <property type="protein sequence ID" value="BBE17810.1"/>
    <property type="molecule type" value="Genomic_DNA"/>
</dbReference>
<evidence type="ECO:0000313" key="3">
    <source>
        <dbReference type="EMBL" id="BBE18621.1"/>
    </source>
</evidence>
<dbReference type="EMBL" id="AP018694">
    <property type="protein sequence ID" value="BBE19491.1"/>
    <property type="molecule type" value="Genomic_DNA"/>
</dbReference>
<dbReference type="EMBL" id="AP018694">
    <property type="protein sequence ID" value="BBE19396.1"/>
    <property type="molecule type" value="Genomic_DNA"/>
</dbReference>
<evidence type="ECO:0000313" key="8">
    <source>
        <dbReference type="EMBL" id="BBE20359.1"/>
    </source>
</evidence>
<keyword evidence="9" id="KW-1185">Reference proteome</keyword>
<dbReference type="KEGG" id="anf:AQPE_4550"/>
<dbReference type="KEGG" id="anf:AQPE_3676"/>
<dbReference type="KEGG" id="anf:AQPE_1967"/>
<dbReference type="KEGG" id="anf:AQPE_4442"/>
<gene>
    <name evidence="1" type="ORF">AQPE_0204</name>
    <name evidence="2" type="ORF">AQPE_1967</name>
    <name evidence="3" type="ORF">AQPE_2784</name>
    <name evidence="4" type="ORF">AQPE_3581</name>
    <name evidence="5" type="ORF">AQPE_3676</name>
    <name evidence="6" type="ORF">AQPE_3969</name>
    <name evidence="7" type="ORF">AQPE_4442</name>
    <name evidence="8" type="ORF">AQPE_4550</name>
</gene>